<evidence type="ECO:0000313" key="2">
    <source>
        <dbReference type="Proteomes" id="UP000327044"/>
    </source>
</evidence>
<comment type="caution">
    <text evidence="1">The sequence shown here is derived from an EMBL/GenBank/DDBJ whole genome shotgun (WGS) entry which is preliminary data.</text>
</comment>
<protein>
    <submittedName>
        <fullName evidence="1">Uncharacterized protein</fullName>
    </submittedName>
</protein>
<dbReference type="PANTHER" id="PTHR33053">
    <property type="entry name" value="PROTEIN, PUTATIVE-RELATED"/>
    <property type="match status" value="1"/>
</dbReference>
<dbReference type="Proteomes" id="UP000327044">
    <property type="component" value="Unassembled WGS sequence"/>
</dbReference>
<dbReference type="InParanoid" id="A0A5N4AQ47"/>
<evidence type="ECO:0000313" key="1">
    <source>
        <dbReference type="EMBL" id="KAB0799454.1"/>
    </source>
</evidence>
<name>A0A5N4AQ47_PHOPY</name>
<accession>A0A5N4AQ47</accession>
<dbReference type="EMBL" id="VVIM01000005">
    <property type="protein sequence ID" value="KAB0799454.1"/>
    <property type="molecule type" value="Genomic_DNA"/>
</dbReference>
<proteinExistence type="predicted"/>
<reference evidence="1 2" key="1">
    <citation type="journal article" date="2018" name="Elife">
        <title>Firefly genomes illuminate parallel origins of bioluminescence in beetles.</title>
        <authorList>
            <person name="Fallon T.R."/>
            <person name="Lower S.E."/>
            <person name="Chang C.H."/>
            <person name="Bessho-Uehara M."/>
            <person name="Martin G.J."/>
            <person name="Bewick A.J."/>
            <person name="Behringer M."/>
            <person name="Debat H.J."/>
            <person name="Wong I."/>
            <person name="Day J.C."/>
            <person name="Suvorov A."/>
            <person name="Silva C.J."/>
            <person name="Stanger-Hall K.F."/>
            <person name="Hall D.W."/>
            <person name="Schmitz R.J."/>
            <person name="Nelson D.R."/>
            <person name="Lewis S.M."/>
            <person name="Shigenobu S."/>
            <person name="Bybee S.M."/>
            <person name="Larracuente A.M."/>
            <person name="Oba Y."/>
            <person name="Weng J.K."/>
        </authorList>
    </citation>
    <scope>NUCLEOTIDE SEQUENCE [LARGE SCALE GENOMIC DNA]</scope>
    <source>
        <strain evidence="1">1611_PpyrPB1</strain>
        <tissue evidence="1">Whole body</tissue>
    </source>
</reference>
<gene>
    <name evidence="1" type="ORF">PPYR_07334</name>
</gene>
<dbReference type="AlphaFoldDB" id="A0A5N4AQ47"/>
<dbReference type="PANTHER" id="PTHR33053:SF25">
    <property type="entry name" value="TRANSPOSASE DOMAIN-CONTAINING PROTEIN"/>
    <property type="match status" value="1"/>
</dbReference>
<keyword evidence="2" id="KW-1185">Reference proteome</keyword>
<organism evidence="1 2">
    <name type="scientific">Photinus pyralis</name>
    <name type="common">Common eastern firefly</name>
    <name type="synonym">Lampyris pyralis</name>
    <dbReference type="NCBI Taxonomy" id="7054"/>
    <lineage>
        <taxon>Eukaryota</taxon>
        <taxon>Metazoa</taxon>
        <taxon>Ecdysozoa</taxon>
        <taxon>Arthropoda</taxon>
        <taxon>Hexapoda</taxon>
        <taxon>Insecta</taxon>
        <taxon>Pterygota</taxon>
        <taxon>Neoptera</taxon>
        <taxon>Endopterygota</taxon>
        <taxon>Coleoptera</taxon>
        <taxon>Polyphaga</taxon>
        <taxon>Elateriformia</taxon>
        <taxon>Elateroidea</taxon>
        <taxon>Lampyridae</taxon>
        <taxon>Lampyrinae</taxon>
        <taxon>Photinus</taxon>
    </lineage>
</organism>
<sequence>MSRRCRRSMFVKRSLMEVGSAVNFKLPIYNRNELENNVLLNAPSSSSLIRTTLLQTETLENDIGMDLCNNSPSGLSFTSNSPKTLALNYPTTPAKQLSLTEQLKLWAITTNVNHKQLSSLLSVLKSFHPELPKSSKTLLKTVRKLNYTPMQSADNSRGKFCYFGIENGIRHQLKISPFAVAIFEGNNKPGSLNQFLDNFITEKINSLSSTGFVYQGVKITVSLKYMICDAPARSFLKNIKPHNSYFACEKCNVKGLRMQNRILYPCNSNIEIRTDEGFLNQVHKEHHKGLSPLTKIPHFGMVSGFILDYMHMSCLGTMRRLIQYWFKPSWKCCISLSLRTEASF</sequence>